<keyword evidence="2" id="KW-1185">Reference proteome</keyword>
<dbReference type="Proteomes" id="UP000662373">
    <property type="component" value="Unassembled WGS sequence"/>
</dbReference>
<evidence type="ECO:0000313" key="1">
    <source>
        <dbReference type="EMBL" id="MBJ7879172.1"/>
    </source>
</evidence>
<sequence length="273" mass="31772">MELFDQITNKLVHEAYNNLDNYKIIEGDTNSDIIYIYFTSNGLYYPNTEENFKETIESDKYEWKGNLVKDARKHILLRDVYKQWYVKGINSRINTIENVVDFLLNETRGYKTITLGSSSGGYMAMLVGRKLKSLKIYSFNGQFNIEDQLIGLNNRNKNPLLVKLENNSSFSNYYNIVPYLKNGTAPIFYFSSTHSQWDTEQGEIAKDINDLYPLFIKSDIHGIAFYKQNLIKVLSASKKELVSWSRYKAYSQFSFSLKVVGLIKTLKILKQNR</sequence>
<protein>
    <recommendedName>
        <fullName evidence="3">Alpha/beta hydrolase</fullName>
    </recommendedName>
</protein>
<evidence type="ECO:0000313" key="2">
    <source>
        <dbReference type="Proteomes" id="UP000662373"/>
    </source>
</evidence>
<dbReference type="EMBL" id="JAEHJZ010000001">
    <property type="protein sequence ID" value="MBJ7879172.1"/>
    <property type="molecule type" value="Genomic_DNA"/>
</dbReference>
<gene>
    <name evidence="1" type="ORF">JEM65_00675</name>
</gene>
<dbReference type="AlphaFoldDB" id="A0A934KHQ7"/>
<name>A0A934KHQ7_9FLAO</name>
<accession>A0A934KHQ7</accession>
<comment type="caution">
    <text evidence="1">The sequence shown here is derived from an EMBL/GenBank/DDBJ whole genome shotgun (WGS) entry which is preliminary data.</text>
</comment>
<reference evidence="1 2" key="1">
    <citation type="submission" date="2020-09" db="EMBL/GenBank/DDBJ databases">
        <title>Draft genome of Gelidibacter salicanalis PAMC21136.</title>
        <authorList>
            <person name="Park H."/>
        </authorList>
    </citation>
    <scope>NUCLEOTIDE SEQUENCE [LARGE SCALE GENOMIC DNA]</scope>
    <source>
        <strain evidence="1 2">PAMC21136</strain>
    </source>
</reference>
<organism evidence="1 2">
    <name type="scientific">Gelidibacter salicanalis</name>
    <dbReference type="NCBI Taxonomy" id="291193"/>
    <lineage>
        <taxon>Bacteria</taxon>
        <taxon>Pseudomonadati</taxon>
        <taxon>Bacteroidota</taxon>
        <taxon>Flavobacteriia</taxon>
        <taxon>Flavobacteriales</taxon>
        <taxon>Flavobacteriaceae</taxon>
        <taxon>Gelidibacter</taxon>
    </lineage>
</organism>
<dbReference type="RefSeq" id="WP_199596619.1">
    <property type="nucleotide sequence ID" value="NZ_JAEHJZ010000001.1"/>
</dbReference>
<proteinExistence type="predicted"/>
<evidence type="ECO:0008006" key="3">
    <source>
        <dbReference type="Google" id="ProtNLM"/>
    </source>
</evidence>